<organism evidence="1 2">
    <name type="scientific">Paraburkholderia xenovorans (strain LB400)</name>
    <dbReference type="NCBI Taxonomy" id="266265"/>
    <lineage>
        <taxon>Bacteria</taxon>
        <taxon>Pseudomonadati</taxon>
        <taxon>Pseudomonadota</taxon>
        <taxon>Betaproteobacteria</taxon>
        <taxon>Burkholderiales</taxon>
        <taxon>Burkholderiaceae</taxon>
        <taxon>Paraburkholderia</taxon>
    </lineage>
</organism>
<accession>Q13IV8</accession>
<keyword evidence="2" id="KW-1185">Reference proteome</keyword>
<dbReference type="STRING" id="266265.Bxe_C0054"/>
<protein>
    <submittedName>
        <fullName evidence="1">Uncharacterized protein</fullName>
    </submittedName>
</protein>
<reference evidence="1 2" key="1">
    <citation type="journal article" date="2006" name="Proc. Natl. Acad. Sci. U.S.A.">
        <title>Burkholderia xenovorans LB400 harbors a multi-replicon, 9.73-Mbp genome shaped for versatility.</title>
        <authorList>
            <person name="Chain P.S."/>
            <person name="Denef V.J."/>
            <person name="Konstantinidis K.T."/>
            <person name="Vergez L.M."/>
            <person name="Agullo L."/>
            <person name="Reyes V.L."/>
            <person name="Hauser L."/>
            <person name="Cordova M."/>
            <person name="Gomez L."/>
            <person name="Gonzalez M."/>
            <person name="Land M."/>
            <person name="Lao V."/>
            <person name="Larimer F."/>
            <person name="LiPuma J.J."/>
            <person name="Mahenthiralingam E."/>
            <person name="Malfatti S.A."/>
            <person name="Marx C.J."/>
            <person name="Parnell J.J."/>
            <person name="Ramette A."/>
            <person name="Richardson P."/>
            <person name="Seeger M."/>
            <person name="Smith D."/>
            <person name="Spilker T."/>
            <person name="Sul W.J."/>
            <person name="Tsoi T.V."/>
            <person name="Ulrich L.E."/>
            <person name="Zhulin I.B."/>
            <person name="Tiedje J.M."/>
        </authorList>
    </citation>
    <scope>NUCLEOTIDE SEQUENCE [LARGE SCALE GENOMIC DNA]</scope>
    <source>
        <strain evidence="1 2">LB400</strain>
    </source>
</reference>
<evidence type="ECO:0000313" key="1">
    <source>
        <dbReference type="EMBL" id="ABE35981.1"/>
    </source>
</evidence>
<dbReference type="Proteomes" id="UP000001817">
    <property type="component" value="Chromosome 3"/>
</dbReference>
<name>Q13IV8_PARXL</name>
<dbReference type="KEGG" id="bxe:Bxe_C0054"/>
<proteinExistence type="predicted"/>
<dbReference type="EMBL" id="CP000272">
    <property type="protein sequence ID" value="ABE35981.1"/>
    <property type="molecule type" value="Genomic_DNA"/>
</dbReference>
<sequence>MGPHLSAPPQYCGQTAGGNYCPRAFADKNSPYVCISSDAQRRPRDTDCLIAQDIPLVAGPFHPEEMAPFTTNHRQYGAAGDLNGVHSPGFIRLRVVGQHAVKQRFFQYRRADGRRVDADQLLSNRVR</sequence>
<dbReference type="AlphaFoldDB" id="Q13IV8"/>
<evidence type="ECO:0000313" key="2">
    <source>
        <dbReference type="Proteomes" id="UP000001817"/>
    </source>
</evidence>
<gene>
    <name evidence="1" type="ORF">Bxe_C0054</name>
</gene>